<accession>A0AA43QNB1</accession>
<dbReference type="PANTHER" id="PTHR24305">
    <property type="entry name" value="CYTOCHROME P450"/>
    <property type="match status" value="1"/>
</dbReference>
<evidence type="ECO:0008006" key="9">
    <source>
        <dbReference type="Google" id="ProtNLM"/>
    </source>
</evidence>
<dbReference type="SUPFAM" id="SSF48264">
    <property type="entry name" value="Cytochrome P450"/>
    <property type="match status" value="1"/>
</dbReference>
<dbReference type="CDD" id="cd11062">
    <property type="entry name" value="CYP58-like"/>
    <property type="match status" value="1"/>
</dbReference>
<organism evidence="7 8">
    <name type="scientific">Ramalina farinacea</name>
    <dbReference type="NCBI Taxonomy" id="258253"/>
    <lineage>
        <taxon>Eukaryota</taxon>
        <taxon>Fungi</taxon>
        <taxon>Dikarya</taxon>
        <taxon>Ascomycota</taxon>
        <taxon>Pezizomycotina</taxon>
        <taxon>Lecanoromycetes</taxon>
        <taxon>OSLEUM clade</taxon>
        <taxon>Lecanoromycetidae</taxon>
        <taxon>Lecanorales</taxon>
        <taxon>Lecanorineae</taxon>
        <taxon>Ramalinaceae</taxon>
        <taxon>Ramalina</taxon>
    </lineage>
</organism>
<proteinExistence type="inferred from homology"/>
<keyword evidence="3 5" id="KW-0479">Metal-binding</keyword>
<dbReference type="EMBL" id="JAPUFD010000010">
    <property type="protein sequence ID" value="MDI1489627.1"/>
    <property type="molecule type" value="Genomic_DNA"/>
</dbReference>
<dbReference type="GO" id="GO:0005506">
    <property type="term" value="F:iron ion binding"/>
    <property type="evidence" value="ECO:0007669"/>
    <property type="project" value="InterPro"/>
</dbReference>
<evidence type="ECO:0000256" key="5">
    <source>
        <dbReference type="PIRSR" id="PIRSR602401-1"/>
    </source>
</evidence>
<comment type="similarity">
    <text evidence="2 6">Belongs to the cytochrome P450 family.</text>
</comment>
<dbReference type="PANTHER" id="PTHR24305:SF166">
    <property type="entry name" value="CYTOCHROME P450 12A4, MITOCHONDRIAL-RELATED"/>
    <property type="match status" value="1"/>
</dbReference>
<evidence type="ECO:0000256" key="1">
    <source>
        <dbReference type="ARBA" id="ARBA00001971"/>
    </source>
</evidence>
<keyword evidence="5 6" id="KW-0349">Heme</keyword>
<gene>
    <name evidence="7" type="ORF">OHK93_000824</name>
</gene>
<dbReference type="GO" id="GO:0016705">
    <property type="term" value="F:oxidoreductase activity, acting on paired donors, with incorporation or reduction of molecular oxygen"/>
    <property type="evidence" value="ECO:0007669"/>
    <property type="project" value="InterPro"/>
</dbReference>
<evidence type="ECO:0000313" key="8">
    <source>
        <dbReference type="Proteomes" id="UP001161017"/>
    </source>
</evidence>
<dbReference type="GO" id="GO:0020037">
    <property type="term" value="F:heme binding"/>
    <property type="evidence" value="ECO:0007669"/>
    <property type="project" value="InterPro"/>
</dbReference>
<keyword evidence="4 5" id="KW-0408">Iron</keyword>
<sequence length="524" mass="59838">MAQFTDLLSTAFLLLVLYHAIKYIYRISPLHPLVRFPGPRLAAMSNLYGGWFDLSWRRSYVKELAGMHERYGPIVRAWPNQLHVRDLDAYNQIFRVGTEFIKSPHFYTNPVLTHSFFNITSTRAATARRAMMMPFFSRDAVRRAEKTLLNPIIDKFVDILAVQHANISDDGSRVVDMTMATRCFAADSVMNFEYQKPLGVLDAPGFQAAFIHAMDGFSATQQWPIYFPKTFGAIFRAIEMLPRWMVERFMQPFALTQWVQRVCFERIAALQEGEAGLEKGEAGLEKGKGAPTVFDIALNPKMEKGHPRLTREELAADAFLFMVAGTDTTADALTAAVFNTLYNPEIHARLRDELRTLRPKCDSSGWAELERLPYLHGIVKESLRLSYGVPGRLPRVVPDAGAVFCGQKIPPGTQVSCSIFVYHHNESAWQDSFMFKPERWIVSENHNAEAVAELEKRFLSFSRGSRSCPGMNLAYANLHLLLARLFRRFDMELFETGKEEMEWKDSFVPMTRGHLRVKIREAED</sequence>
<keyword evidence="6" id="KW-0560">Oxidoreductase</keyword>
<reference evidence="7" key="1">
    <citation type="journal article" date="2023" name="Genome Biol. Evol.">
        <title>First Whole Genome Sequence and Flow Cytometry Genome Size Data for the Lichen-Forming Fungus Ramalina farinacea (Ascomycota).</title>
        <authorList>
            <person name="Llewellyn T."/>
            <person name="Mian S."/>
            <person name="Hill R."/>
            <person name="Leitch I.J."/>
            <person name="Gaya E."/>
        </authorList>
    </citation>
    <scope>NUCLEOTIDE SEQUENCE</scope>
    <source>
        <strain evidence="7">LIQ254RAFAR</strain>
    </source>
</reference>
<dbReference type="Pfam" id="PF00067">
    <property type="entry name" value="p450"/>
    <property type="match status" value="1"/>
</dbReference>
<dbReference type="InterPro" id="IPR036396">
    <property type="entry name" value="Cyt_P450_sf"/>
</dbReference>
<dbReference type="GO" id="GO:0004497">
    <property type="term" value="F:monooxygenase activity"/>
    <property type="evidence" value="ECO:0007669"/>
    <property type="project" value="UniProtKB-KW"/>
</dbReference>
<evidence type="ECO:0000313" key="7">
    <source>
        <dbReference type="EMBL" id="MDI1489627.1"/>
    </source>
</evidence>
<evidence type="ECO:0000256" key="2">
    <source>
        <dbReference type="ARBA" id="ARBA00010617"/>
    </source>
</evidence>
<comment type="cofactor">
    <cofactor evidence="1 5">
        <name>heme</name>
        <dbReference type="ChEBI" id="CHEBI:30413"/>
    </cofactor>
</comment>
<dbReference type="InterPro" id="IPR001128">
    <property type="entry name" value="Cyt_P450"/>
</dbReference>
<dbReference type="InterPro" id="IPR050121">
    <property type="entry name" value="Cytochrome_P450_monoxygenase"/>
</dbReference>
<keyword evidence="6" id="KW-0503">Monooxygenase</keyword>
<evidence type="ECO:0000256" key="3">
    <source>
        <dbReference type="ARBA" id="ARBA00022723"/>
    </source>
</evidence>
<dbReference type="InterPro" id="IPR002401">
    <property type="entry name" value="Cyt_P450_E_grp-I"/>
</dbReference>
<dbReference type="PRINTS" id="PR00463">
    <property type="entry name" value="EP450I"/>
</dbReference>
<feature type="binding site" description="axial binding residue" evidence="5">
    <location>
        <position position="468"/>
    </location>
    <ligand>
        <name>heme</name>
        <dbReference type="ChEBI" id="CHEBI:30413"/>
    </ligand>
    <ligandPart>
        <name>Fe</name>
        <dbReference type="ChEBI" id="CHEBI:18248"/>
    </ligandPart>
</feature>
<dbReference type="PRINTS" id="PR00385">
    <property type="entry name" value="P450"/>
</dbReference>
<dbReference type="InterPro" id="IPR017972">
    <property type="entry name" value="Cyt_P450_CS"/>
</dbReference>
<dbReference type="Proteomes" id="UP001161017">
    <property type="component" value="Unassembled WGS sequence"/>
</dbReference>
<dbReference type="Gene3D" id="1.10.630.10">
    <property type="entry name" value="Cytochrome P450"/>
    <property type="match status" value="1"/>
</dbReference>
<evidence type="ECO:0000256" key="4">
    <source>
        <dbReference type="ARBA" id="ARBA00023004"/>
    </source>
</evidence>
<name>A0AA43QNB1_9LECA</name>
<dbReference type="PROSITE" id="PS00086">
    <property type="entry name" value="CYTOCHROME_P450"/>
    <property type="match status" value="1"/>
</dbReference>
<protein>
    <recommendedName>
        <fullName evidence="9">Cytochrome P450</fullName>
    </recommendedName>
</protein>
<keyword evidence="8" id="KW-1185">Reference proteome</keyword>
<evidence type="ECO:0000256" key="6">
    <source>
        <dbReference type="RuleBase" id="RU000461"/>
    </source>
</evidence>
<dbReference type="AlphaFoldDB" id="A0AA43QNB1"/>
<comment type="caution">
    <text evidence="7">The sequence shown here is derived from an EMBL/GenBank/DDBJ whole genome shotgun (WGS) entry which is preliminary data.</text>
</comment>